<dbReference type="FunFam" id="1.20.5.5270:FF:000002">
    <property type="entry name" value="Lon protease homolog"/>
    <property type="match status" value="1"/>
</dbReference>
<evidence type="ECO:0000259" key="11">
    <source>
        <dbReference type="PROSITE" id="PS51787"/>
    </source>
</evidence>
<dbReference type="InterPro" id="IPR003959">
    <property type="entry name" value="ATPase_AAA_core"/>
</dbReference>
<keyword evidence="3 12" id="KW-0645">Protease</keyword>
<dbReference type="InterPro" id="IPR027543">
    <property type="entry name" value="Lon_bac"/>
</dbReference>
<dbReference type="EC" id="3.4.21.53" evidence="12"/>
<dbReference type="Gene3D" id="2.30.130.40">
    <property type="entry name" value="LON domain-like"/>
    <property type="match status" value="1"/>
</dbReference>
<dbReference type="PROSITE" id="PS51787">
    <property type="entry name" value="LON_N"/>
    <property type="match status" value="1"/>
</dbReference>
<evidence type="ECO:0000259" key="10">
    <source>
        <dbReference type="PROSITE" id="PS51786"/>
    </source>
</evidence>
<dbReference type="InterPro" id="IPR015947">
    <property type="entry name" value="PUA-like_sf"/>
</dbReference>
<evidence type="ECO:0000256" key="2">
    <source>
        <dbReference type="ARBA" id="ARBA00022490"/>
    </source>
</evidence>
<dbReference type="PROSITE" id="PS51786">
    <property type="entry name" value="LON_PROTEOLYTIC"/>
    <property type="match status" value="1"/>
</dbReference>
<gene>
    <name evidence="12" type="ORF">MGWOODY_Mmi2416</name>
</gene>
<dbReference type="Gene3D" id="1.20.5.5270">
    <property type="match status" value="1"/>
</dbReference>
<dbReference type="FunFam" id="3.30.230.10:FF:000019">
    <property type="entry name" value="Lon protease homolog 2, peroxisomal"/>
    <property type="match status" value="1"/>
</dbReference>
<dbReference type="PIRSF" id="PIRSF001174">
    <property type="entry name" value="Lon_proteas"/>
    <property type="match status" value="1"/>
</dbReference>
<keyword evidence="2" id="KW-0963">Cytoplasm</keyword>
<evidence type="ECO:0000256" key="4">
    <source>
        <dbReference type="ARBA" id="ARBA00022741"/>
    </source>
</evidence>
<keyword evidence="7" id="KW-0067">ATP-binding</keyword>
<dbReference type="InterPro" id="IPR008269">
    <property type="entry name" value="Lon_proteolytic"/>
</dbReference>
<evidence type="ECO:0000256" key="6">
    <source>
        <dbReference type="ARBA" id="ARBA00022825"/>
    </source>
</evidence>
<dbReference type="Pfam" id="PF22667">
    <property type="entry name" value="Lon_lid"/>
    <property type="match status" value="1"/>
</dbReference>
<dbReference type="Gene3D" id="3.30.230.10">
    <property type="match status" value="1"/>
</dbReference>
<proteinExistence type="inferred from homology"/>
<name>A0A170QC47_9ZZZZ</name>
<keyword evidence="6" id="KW-0720">Serine protease</keyword>
<dbReference type="InterPro" id="IPR004815">
    <property type="entry name" value="Lon_bac/euk-typ"/>
</dbReference>
<dbReference type="InterPro" id="IPR027065">
    <property type="entry name" value="Lon_Prtase"/>
</dbReference>
<organism evidence="12">
    <name type="scientific">hydrothermal vent metagenome</name>
    <dbReference type="NCBI Taxonomy" id="652676"/>
    <lineage>
        <taxon>unclassified sequences</taxon>
        <taxon>metagenomes</taxon>
        <taxon>ecological metagenomes</taxon>
    </lineage>
</organism>
<sequence>MAERFDKELESTPPADDHDYPVMPLRNTVLFPQQVIPIYIGREKSLKLIEDLGPGDKHIVVVAQEDGSIEDPKPEDLYAYGTLGVVLKVFDMPDNSKSAIVQGVERVKLLSFGDAEPYYTAVVERIKDNPVSDDLELDALAKNLRDTFTELIQVAPNLTEEHSGMLSNIQKPSRLADRAVSLLTVPNQEKQEVLEELEVKKRVEKTITLLTREIQRIKLGEEIQTEVHDEISKTQREYYLREQMKAIKRELGEDEETVEIKELEDRIKAAGLPEEAEKVAMKELDRLTRIPTQSPEYSVSRTYIEWLADLPWSKSSDDQINVKKAEKILDEDHYGLEKVKERILEYLAVRNLKQERNPDGVVRGPILCFSGPPGVGKTSLGKSIARAIGREFVRMSLGGVRDEAEIRGHRRTYIGALPGRIIQSMKKAGTNNPVFMLDEIDKLGSDFRGDPSSAMLEVLDPEQNDSFSDHYLEVNFDLSKVMFITTANYQDAIPPALRDRMEILDFSGYIEDEKIKIAQRHLIPKQIEENGLTKKEVSLDKAAISELVRSYTRESGVRNLEREIANVLRKVARDMVEKTIKKIRITKAKVLDYLGAPRFYSELAERTTKPGVVTGLAWTAAGGDILFIESSKMKGKGNLTLTGQLGDVMKESATAALTYVRSHTDILGIPEDFHEKTDVHVHVPAGAIPKDGPSAGVSMFTSIVSLLTDKPVKDKLAMTGEITLRGNVLPIGGVKEKVTAAHRSGIKHIILPDHNKKDLEEIPEHIKKDLDFYFAKEIMDVIDVALPGLNGKKKKPAPRKTNSKLKKVS</sequence>
<dbReference type="InterPro" id="IPR003593">
    <property type="entry name" value="AAA+_ATPase"/>
</dbReference>
<evidence type="ECO:0000256" key="1">
    <source>
        <dbReference type="ARBA" id="ARBA00004496"/>
    </source>
</evidence>
<dbReference type="SUPFAM" id="SSF88697">
    <property type="entry name" value="PUA domain-like"/>
    <property type="match status" value="1"/>
</dbReference>
<dbReference type="SUPFAM" id="SSF54211">
    <property type="entry name" value="Ribosomal protein S5 domain 2-like"/>
    <property type="match status" value="1"/>
</dbReference>
<evidence type="ECO:0000256" key="5">
    <source>
        <dbReference type="ARBA" id="ARBA00022801"/>
    </source>
</evidence>
<dbReference type="Gene3D" id="3.40.50.300">
    <property type="entry name" value="P-loop containing nucleotide triphosphate hydrolases"/>
    <property type="match status" value="1"/>
</dbReference>
<evidence type="ECO:0000256" key="3">
    <source>
        <dbReference type="ARBA" id="ARBA00022670"/>
    </source>
</evidence>
<dbReference type="InterPro" id="IPR054594">
    <property type="entry name" value="Lon_lid"/>
</dbReference>
<dbReference type="InterPro" id="IPR046336">
    <property type="entry name" value="Lon_prtase_N_sf"/>
</dbReference>
<dbReference type="Pfam" id="PF05362">
    <property type="entry name" value="Lon_C"/>
    <property type="match status" value="1"/>
</dbReference>
<dbReference type="AlphaFoldDB" id="A0A170QC47"/>
<accession>A0A170QC47</accession>
<dbReference type="PANTHER" id="PTHR10046">
    <property type="entry name" value="ATP DEPENDENT LON PROTEASE FAMILY MEMBER"/>
    <property type="match status" value="1"/>
</dbReference>
<dbReference type="SMART" id="SM00382">
    <property type="entry name" value="AAA"/>
    <property type="match status" value="1"/>
</dbReference>
<evidence type="ECO:0000313" key="12">
    <source>
        <dbReference type="EMBL" id="CUV08677.1"/>
    </source>
</evidence>
<dbReference type="GO" id="GO:0004176">
    <property type="term" value="F:ATP-dependent peptidase activity"/>
    <property type="evidence" value="ECO:0007669"/>
    <property type="project" value="InterPro"/>
</dbReference>
<dbReference type="Pfam" id="PF00004">
    <property type="entry name" value="AAA"/>
    <property type="match status" value="1"/>
</dbReference>
<dbReference type="GO" id="GO:0030163">
    <property type="term" value="P:protein catabolic process"/>
    <property type="evidence" value="ECO:0007669"/>
    <property type="project" value="InterPro"/>
</dbReference>
<evidence type="ECO:0000256" key="9">
    <source>
        <dbReference type="SAM" id="MobiDB-lite"/>
    </source>
</evidence>
<dbReference type="HAMAP" id="MF_01973">
    <property type="entry name" value="lon_bact"/>
    <property type="match status" value="1"/>
</dbReference>
<dbReference type="GO" id="GO:0005737">
    <property type="term" value="C:cytoplasm"/>
    <property type="evidence" value="ECO:0007669"/>
    <property type="project" value="UniProtKB-SubCell"/>
</dbReference>
<dbReference type="GO" id="GO:0005524">
    <property type="term" value="F:ATP binding"/>
    <property type="evidence" value="ECO:0007669"/>
    <property type="project" value="UniProtKB-KW"/>
</dbReference>
<dbReference type="NCBIfam" id="TIGR00763">
    <property type="entry name" value="lon"/>
    <property type="match status" value="1"/>
</dbReference>
<dbReference type="Pfam" id="PF02190">
    <property type="entry name" value="LON_substr_bdg"/>
    <property type="match status" value="1"/>
</dbReference>
<dbReference type="InterPro" id="IPR020568">
    <property type="entry name" value="Ribosomal_Su5_D2-typ_SF"/>
</dbReference>
<feature type="domain" description="Lon N-terminal" evidence="11">
    <location>
        <begin position="20"/>
        <end position="214"/>
    </location>
</feature>
<dbReference type="EMBL" id="FAXC01000108">
    <property type="protein sequence ID" value="CUV08677.1"/>
    <property type="molecule type" value="Genomic_DNA"/>
</dbReference>
<dbReference type="GO" id="GO:0004252">
    <property type="term" value="F:serine-type endopeptidase activity"/>
    <property type="evidence" value="ECO:0007669"/>
    <property type="project" value="UniProtKB-EC"/>
</dbReference>
<dbReference type="GO" id="GO:0043565">
    <property type="term" value="F:sequence-specific DNA binding"/>
    <property type="evidence" value="ECO:0007669"/>
    <property type="project" value="InterPro"/>
</dbReference>
<dbReference type="FunFam" id="3.40.50.300:FF:000382">
    <property type="entry name" value="Lon protease homolog 2, peroxisomal"/>
    <property type="match status" value="1"/>
</dbReference>
<dbReference type="SUPFAM" id="SSF52540">
    <property type="entry name" value="P-loop containing nucleoside triphosphate hydrolases"/>
    <property type="match status" value="1"/>
</dbReference>
<dbReference type="InterPro" id="IPR014721">
    <property type="entry name" value="Ribsml_uS5_D2-typ_fold_subgr"/>
</dbReference>
<evidence type="ECO:0000256" key="7">
    <source>
        <dbReference type="ARBA" id="ARBA00022840"/>
    </source>
</evidence>
<evidence type="ECO:0000256" key="8">
    <source>
        <dbReference type="ARBA" id="ARBA00023016"/>
    </source>
</evidence>
<keyword evidence="8" id="KW-0346">Stress response</keyword>
<dbReference type="InterPro" id="IPR003111">
    <property type="entry name" value="Lon_prtase_N"/>
</dbReference>
<dbReference type="Gene3D" id="1.10.8.60">
    <property type="match status" value="1"/>
</dbReference>
<comment type="subcellular location">
    <subcellularLocation>
        <location evidence="1">Cytoplasm</location>
    </subcellularLocation>
</comment>
<feature type="compositionally biased region" description="Basic residues" evidence="9">
    <location>
        <begin position="791"/>
        <end position="809"/>
    </location>
</feature>
<dbReference type="Gene3D" id="1.20.58.1480">
    <property type="match status" value="1"/>
</dbReference>
<dbReference type="SMART" id="SM00464">
    <property type="entry name" value="LON"/>
    <property type="match status" value="1"/>
</dbReference>
<feature type="domain" description="Lon proteolytic" evidence="10">
    <location>
        <begin position="607"/>
        <end position="788"/>
    </location>
</feature>
<dbReference type="PRINTS" id="PR00830">
    <property type="entry name" value="ENDOLAPTASE"/>
</dbReference>
<keyword evidence="5 12" id="KW-0378">Hydrolase</keyword>
<dbReference type="GO" id="GO:0016887">
    <property type="term" value="F:ATP hydrolysis activity"/>
    <property type="evidence" value="ECO:0007669"/>
    <property type="project" value="InterPro"/>
</dbReference>
<protein>
    <submittedName>
        <fullName evidence="12">ATP-dependent protease La Type I</fullName>
        <ecNumber evidence="12">3.4.21.53</ecNumber>
    </submittedName>
</protein>
<dbReference type="GO" id="GO:0006508">
    <property type="term" value="P:proteolysis"/>
    <property type="evidence" value="ECO:0007669"/>
    <property type="project" value="UniProtKB-KW"/>
</dbReference>
<keyword evidence="4" id="KW-0547">Nucleotide-binding</keyword>
<dbReference type="CDD" id="cd19500">
    <property type="entry name" value="RecA-like_Lon"/>
    <property type="match status" value="1"/>
</dbReference>
<feature type="region of interest" description="Disordered" evidence="9">
    <location>
        <begin position="790"/>
        <end position="809"/>
    </location>
</feature>
<reference evidence="12" key="1">
    <citation type="submission" date="2015-10" db="EMBL/GenBank/DDBJ databases">
        <authorList>
            <person name="Gilbert D.G."/>
        </authorList>
    </citation>
    <scope>NUCLEOTIDE SEQUENCE</scope>
</reference>
<dbReference type="InterPro" id="IPR027417">
    <property type="entry name" value="P-loop_NTPase"/>
</dbReference>